<dbReference type="Proteomes" id="UP000239590">
    <property type="component" value="Unassembled WGS sequence"/>
</dbReference>
<dbReference type="AlphaFoldDB" id="A0A2S7IR35"/>
<dbReference type="RefSeq" id="WP_104712081.1">
    <property type="nucleotide sequence ID" value="NZ_PTRA01000001.1"/>
</dbReference>
<dbReference type="OrthoDB" id="8449305at2"/>
<comment type="caution">
    <text evidence="1">The sequence shown here is derived from an EMBL/GenBank/DDBJ whole genome shotgun (WGS) entry which is preliminary data.</text>
</comment>
<protein>
    <submittedName>
        <fullName evidence="1">Uncharacterized protein</fullName>
    </submittedName>
</protein>
<keyword evidence="2" id="KW-1185">Reference proteome</keyword>
<evidence type="ECO:0000313" key="1">
    <source>
        <dbReference type="EMBL" id="PQA60129.1"/>
    </source>
</evidence>
<sequence length="199" mass="22641">MEYENKRYEILKGLPPYGPMYIPVIHTDHPYQSPYSEGFVIRFHTSQGESWVANFMVGGTDFNQVVDFSETDLTLVIAGGNGYIMNRNQVKPLSTFGGDLQMALFTPQNEVVAANSTDICILNSKGEQWTSHRLSWDGIKDLCLEGRLLQGYSYDPMDDKNEWVAFTLDLDSRQTKGGSYAKYYYSDGTPKKTRLSWPF</sequence>
<evidence type="ECO:0000313" key="2">
    <source>
        <dbReference type="Proteomes" id="UP000239590"/>
    </source>
</evidence>
<reference evidence="2" key="1">
    <citation type="submission" date="2018-02" db="EMBL/GenBank/DDBJ databases">
        <title>Genome sequencing of Solimonas sp. HR-BB.</title>
        <authorList>
            <person name="Lee Y."/>
            <person name="Jeon C.O."/>
        </authorList>
    </citation>
    <scope>NUCLEOTIDE SEQUENCE [LARGE SCALE GENOMIC DNA]</scope>
    <source>
        <strain evidence="2">HR-U</strain>
    </source>
</reference>
<name>A0A2S7IR35_9BACT</name>
<accession>A0A2S7IR35</accession>
<proteinExistence type="predicted"/>
<organism evidence="1 2">
    <name type="scientific">Siphonobacter curvatus</name>
    <dbReference type="NCBI Taxonomy" id="2094562"/>
    <lineage>
        <taxon>Bacteria</taxon>
        <taxon>Pseudomonadati</taxon>
        <taxon>Bacteroidota</taxon>
        <taxon>Cytophagia</taxon>
        <taxon>Cytophagales</taxon>
        <taxon>Cytophagaceae</taxon>
        <taxon>Siphonobacter</taxon>
    </lineage>
</organism>
<gene>
    <name evidence="1" type="ORF">C5O19_11080</name>
</gene>
<dbReference type="EMBL" id="PTRA01000001">
    <property type="protein sequence ID" value="PQA60129.1"/>
    <property type="molecule type" value="Genomic_DNA"/>
</dbReference>